<dbReference type="GeneID" id="66560474"/>
<evidence type="ECO:0000313" key="2">
    <source>
        <dbReference type="EMBL" id="AEX05146.1"/>
    </source>
</evidence>
<dbReference type="EMBL" id="CP003218">
    <property type="protein sequence ID" value="AEX05146.1"/>
    <property type="molecule type" value="Genomic_DNA"/>
</dbReference>
<evidence type="ECO:0008006" key="4">
    <source>
        <dbReference type="Google" id="ProtNLM"/>
    </source>
</evidence>
<feature type="chain" id="PRO_5002610657" description="Type 1 fimbrial protein" evidence="1">
    <location>
        <begin position="25"/>
        <end position="101"/>
    </location>
</feature>
<dbReference type="HOGENOM" id="CLU_155233_3_2_6"/>
<keyword evidence="1" id="KW-0732">Signal</keyword>
<evidence type="ECO:0000313" key="3">
    <source>
        <dbReference type="Proteomes" id="UP000007843"/>
    </source>
</evidence>
<evidence type="ECO:0000256" key="1">
    <source>
        <dbReference type="SAM" id="SignalP"/>
    </source>
</evidence>
<name>A0A0H3H749_KLEM8</name>
<feature type="signal peptide" evidence="1">
    <location>
        <begin position="1"/>
        <end position="24"/>
    </location>
</feature>
<accession>A0A0H3H749</accession>
<gene>
    <name evidence="2" type="ordered locus">KOX_17120</name>
</gene>
<reference evidence="2 3" key="1">
    <citation type="journal article" date="2012" name="J. Bacteriol.">
        <title>Complete genome sequence of Klebsiella oxytoca KCTC 1686, used in production of 2,3-butanediol.</title>
        <authorList>
            <person name="Shin S.H."/>
            <person name="Kim S."/>
            <person name="Kim J.Y."/>
            <person name="Lee S."/>
            <person name="Um Y."/>
            <person name="Oh M.K."/>
            <person name="Kim Y.R."/>
            <person name="Lee J."/>
            <person name="Yang K.S."/>
        </authorList>
    </citation>
    <scope>NUCLEOTIDE SEQUENCE [LARGE SCALE GENOMIC DNA]</scope>
    <source>
        <strain evidence="3">ATCC 8724 / DSM 4798 / JCM 20051 / NBRC 3318 / NRRL B-199 / KCTC 1686</strain>
    </source>
</reference>
<sequence length="101" mass="11346">MKTIRYASLAALFILPSFISPAIAEQTVAGVVHFYGRVVEAPCQLDAINNQVIMDCPRAETIKISAQQLEKGNIRNENIRSAQLRYINPQRTLAILDVDYR</sequence>
<dbReference type="Proteomes" id="UP000007843">
    <property type="component" value="Chromosome"/>
</dbReference>
<protein>
    <recommendedName>
        <fullName evidence="4">Type 1 fimbrial protein</fullName>
    </recommendedName>
</protein>
<proteinExistence type="predicted"/>
<dbReference type="RefSeq" id="WP_014228821.1">
    <property type="nucleotide sequence ID" value="NC_016612.1"/>
</dbReference>
<dbReference type="KEGG" id="kox:KOX_17120"/>
<dbReference type="AlphaFoldDB" id="A0A0H3H749"/>
<organism evidence="2 3">
    <name type="scientific">Klebsiella michiganensis (strain ATCC 8724 / DSM 4798 / JCM 20051 / NBRC 3318 / NRRL B-199 / KCTC 1686 / BUCSAV 143 / CCM 1901)</name>
    <dbReference type="NCBI Taxonomy" id="1006551"/>
    <lineage>
        <taxon>Bacteria</taxon>
        <taxon>Pseudomonadati</taxon>
        <taxon>Pseudomonadota</taxon>
        <taxon>Gammaproteobacteria</taxon>
        <taxon>Enterobacterales</taxon>
        <taxon>Enterobacteriaceae</taxon>
        <taxon>Klebsiella/Raoultella group</taxon>
        <taxon>Klebsiella</taxon>
    </lineage>
</organism>